<evidence type="ECO:0000313" key="6">
    <source>
        <dbReference type="Proteomes" id="UP000295416"/>
    </source>
</evidence>
<evidence type="ECO:0000313" key="5">
    <source>
        <dbReference type="EMBL" id="TCP28735.1"/>
    </source>
</evidence>
<dbReference type="InterPro" id="IPR017871">
    <property type="entry name" value="ABC_transporter-like_CS"/>
</dbReference>
<evidence type="ECO:0000259" key="4">
    <source>
        <dbReference type="PROSITE" id="PS50893"/>
    </source>
</evidence>
<dbReference type="Pfam" id="PF00005">
    <property type="entry name" value="ABC_tran"/>
    <property type="match status" value="1"/>
</dbReference>
<dbReference type="CDD" id="cd03230">
    <property type="entry name" value="ABC_DR_subfamily_A"/>
    <property type="match status" value="1"/>
</dbReference>
<dbReference type="GO" id="GO:0016887">
    <property type="term" value="F:ATP hydrolysis activity"/>
    <property type="evidence" value="ECO:0007669"/>
    <property type="project" value="InterPro"/>
</dbReference>
<dbReference type="InterPro" id="IPR050763">
    <property type="entry name" value="ABC_transporter_ATP-binding"/>
</dbReference>
<evidence type="ECO:0000256" key="1">
    <source>
        <dbReference type="ARBA" id="ARBA00022448"/>
    </source>
</evidence>
<protein>
    <submittedName>
        <fullName evidence="5">ABC-2 type transport system ATP-binding protein</fullName>
    </submittedName>
</protein>
<proteinExistence type="predicted"/>
<dbReference type="PANTHER" id="PTHR42711">
    <property type="entry name" value="ABC TRANSPORTER ATP-BINDING PROTEIN"/>
    <property type="match status" value="1"/>
</dbReference>
<dbReference type="SUPFAM" id="SSF52540">
    <property type="entry name" value="P-loop containing nucleoside triphosphate hydrolases"/>
    <property type="match status" value="1"/>
</dbReference>
<dbReference type="InterPro" id="IPR003593">
    <property type="entry name" value="AAA+_ATPase"/>
</dbReference>
<dbReference type="PANTHER" id="PTHR42711:SF17">
    <property type="entry name" value="ABC TRANSPORTER ATP-BINDING PROTEIN"/>
    <property type="match status" value="1"/>
</dbReference>
<dbReference type="Proteomes" id="UP000295416">
    <property type="component" value="Unassembled WGS sequence"/>
</dbReference>
<evidence type="ECO:0000256" key="3">
    <source>
        <dbReference type="ARBA" id="ARBA00022840"/>
    </source>
</evidence>
<keyword evidence="3 5" id="KW-0067">ATP-binding</keyword>
<dbReference type="FunFam" id="3.40.50.300:FF:001548">
    <property type="entry name" value="ABC efflux transporter ATP-binding protein"/>
    <property type="match status" value="1"/>
</dbReference>
<dbReference type="Gene3D" id="3.40.50.300">
    <property type="entry name" value="P-loop containing nucleotide triphosphate hydrolases"/>
    <property type="match status" value="1"/>
</dbReference>
<dbReference type="PROSITE" id="PS50893">
    <property type="entry name" value="ABC_TRANSPORTER_2"/>
    <property type="match status" value="1"/>
</dbReference>
<dbReference type="InterPro" id="IPR003439">
    <property type="entry name" value="ABC_transporter-like_ATP-bd"/>
</dbReference>
<name>A0A4R2P4Q0_9BACL</name>
<keyword evidence="2" id="KW-0547">Nucleotide-binding</keyword>
<dbReference type="AlphaFoldDB" id="A0A4R2P4Q0"/>
<keyword evidence="6" id="KW-1185">Reference proteome</keyword>
<dbReference type="SMART" id="SM00382">
    <property type="entry name" value="AAA"/>
    <property type="match status" value="1"/>
</dbReference>
<dbReference type="InterPro" id="IPR027417">
    <property type="entry name" value="P-loop_NTPase"/>
</dbReference>
<dbReference type="OrthoDB" id="9804819at2"/>
<dbReference type="EMBL" id="SLXK01000016">
    <property type="protein sequence ID" value="TCP28735.1"/>
    <property type="molecule type" value="Genomic_DNA"/>
</dbReference>
<dbReference type="GO" id="GO:0005524">
    <property type="term" value="F:ATP binding"/>
    <property type="evidence" value="ECO:0007669"/>
    <property type="project" value="UniProtKB-KW"/>
</dbReference>
<comment type="caution">
    <text evidence="5">The sequence shown here is derived from an EMBL/GenBank/DDBJ whole genome shotgun (WGS) entry which is preliminary data.</text>
</comment>
<accession>A0A4R2P4Q0</accession>
<gene>
    <name evidence="5" type="ORF">EV207_11647</name>
</gene>
<feature type="domain" description="ABC transporter" evidence="4">
    <location>
        <begin position="5"/>
        <end position="229"/>
    </location>
</feature>
<evidence type="ECO:0000256" key="2">
    <source>
        <dbReference type="ARBA" id="ARBA00022741"/>
    </source>
</evidence>
<dbReference type="PROSITE" id="PS00211">
    <property type="entry name" value="ABC_TRANSPORTER_1"/>
    <property type="match status" value="1"/>
</dbReference>
<reference evidence="5 6" key="1">
    <citation type="submission" date="2019-03" db="EMBL/GenBank/DDBJ databases">
        <title>Genomic Encyclopedia of Type Strains, Phase IV (KMG-IV): sequencing the most valuable type-strain genomes for metagenomic binning, comparative biology and taxonomic classification.</title>
        <authorList>
            <person name="Goeker M."/>
        </authorList>
    </citation>
    <scope>NUCLEOTIDE SEQUENCE [LARGE SCALE GENOMIC DNA]</scope>
    <source>
        <strain evidence="5 6">DSM 19377</strain>
    </source>
</reference>
<keyword evidence="1" id="KW-0813">Transport</keyword>
<dbReference type="RefSeq" id="WP_132746399.1">
    <property type="nucleotide sequence ID" value="NZ_SLXK01000016.1"/>
</dbReference>
<organism evidence="5 6">
    <name type="scientific">Scopulibacillus darangshiensis</name>
    <dbReference type="NCBI Taxonomy" id="442528"/>
    <lineage>
        <taxon>Bacteria</taxon>
        <taxon>Bacillati</taxon>
        <taxon>Bacillota</taxon>
        <taxon>Bacilli</taxon>
        <taxon>Bacillales</taxon>
        <taxon>Sporolactobacillaceae</taxon>
        <taxon>Scopulibacillus</taxon>
    </lineage>
</organism>
<sequence length="299" mass="33568">MDSIVTLKEITKTYRAQKAVDHVSFSINKGEVVAILGSNGAGKTTTVMMMLGLLAPTHGTVQLFNKDPRSKAVREKIGAMLQEVSVMDGLKVKELLQLFRSYYPNPLTVEELINLTGLEEADLKKRTEKLSGGQKRRLGFALALAGNPDLLFFDEPTVGMDITARGRFWDTIRTFAKAGKTIIFTTHYLQEADDSAERIILFNKGAVVMDGTPQEVKQKLSKKSVSFITDDEVPLKVYEQLPKVTHVYRKRERVYLNTDDTDAVIKALIKEDYNMSHIQIEQGRLEEAFEQLVAGREVL</sequence>